<reference evidence="1" key="1">
    <citation type="submission" date="2023-04" db="EMBL/GenBank/DDBJ databases">
        <title>Draft Genome sequencing of Naganishia species isolated from polar environments using Oxford Nanopore Technology.</title>
        <authorList>
            <person name="Leo P."/>
            <person name="Venkateswaran K."/>
        </authorList>
    </citation>
    <scope>NUCLEOTIDE SEQUENCE</scope>
    <source>
        <strain evidence="1">MNA-CCFEE 5423</strain>
    </source>
</reference>
<evidence type="ECO:0000313" key="2">
    <source>
        <dbReference type="Proteomes" id="UP001227268"/>
    </source>
</evidence>
<evidence type="ECO:0000313" key="1">
    <source>
        <dbReference type="EMBL" id="KAJ9104616.1"/>
    </source>
</evidence>
<keyword evidence="2" id="KW-1185">Reference proteome</keyword>
<comment type="caution">
    <text evidence="1">The sequence shown here is derived from an EMBL/GenBank/DDBJ whole genome shotgun (WGS) entry which is preliminary data.</text>
</comment>
<dbReference type="Proteomes" id="UP001227268">
    <property type="component" value="Unassembled WGS sequence"/>
</dbReference>
<sequence length="871" mass="97448">MKYSGIDATSLFPVQVSALCDGIDGSVSPWVADSATNTSDVNAKYHDFRAYSNDSRPDWYYEQMIYLRYNHRVGFMGYTSKEIKSMAKAGKAVAIYDNLVYDMTTYVSQGGGGFKVPDGYAVPSDTSRKYMADSIVSLFQQNAGKDITQLFDNLAGSLGQDVVNRQRTCLRNLFIVGKVDNRNSPQCLFATYILLVLSIIMVAIIGFKFIAAIHFGSTRAPEDHDKFVICQVPCYSEGEDSLRRTIDSLARLKYDDKRKLILVICDGNVTGAGNGKPTPDIVLDILGNPNDETEKLSFLSLGDGAKQHNMGKIYSGLYECAGHVVPYLVVVKSGKPTEKQKPGNRGKRDSQMVIMHFLNKVHFDAPMNPLELEMYHQIKNVIGVNPTFYEYIFTVDADTTVEEYALNRLVSAMVHDKKIIAACGETELANPKKTIITMMQIIHDYSENRVDTLHLKNLLLLGEDRYLTTLILKHFPTYKTKFVRDAHAFTVAPDDYKVLLSQRRRWINSTIHNLVELTGIEGLCGFCCFSMRAVVFVDLLSTIIAPVTVAYIVYLLYLVIGEGKTIPVLSIVLLAAIYGLQALIFIFRLRWDMIAWMVFYILAIPLFSFFLPLYSFWQMDDFSWGATRVLAGQKGKVILVHDEGKFDPKSIPEKTWRDYENELWDNDADNHSLNSYAQEKQQYEGSQVPSFHDYERGYGDSQHMGSRPSSGFGQNRFASYRGDEASLHGAGGAGSARQSAHLPVVGVYDRGSSYGAYTQVPGDPLNGVPAMVKSESQQRFAVPPSLHHQDSSAPLLPDYAPAQPITLGASAISDHDLEQEIRDICRAADLDQLTKKGVRRELERRFNTDLGSRKETINLLIADVLSDFDNV</sequence>
<dbReference type="EMBL" id="JASBWT010000005">
    <property type="protein sequence ID" value="KAJ9104616.1"/>
    <property type="molecule type" value="Genomic_DNA"/>
</dbReference>
<accession>A0ACC2VZU5</accession>
<organism evidence="1 2">
    <name type="scientific">Naganishia friedmannii</name>
    <dbReference type="NCBI Taxonomy" id="89922"/>
    <lineage>
        <taxon>Eukaryota</taxon>
        <taxon>Fungi</taxon>
        <taxon>Dikarya</taxon>
        <taxon>Basidiomycota</taxon>
        <taxon>Agaricomycotina</taxon>
        <taxon>Tremellomycetes</taxon>
        <taxon>Filobasidiales</taxon>
        <taxon>Filobasidiaceae</taxon>
        <taxon>Naganishia</taxon>
    </lineage>
</organism>
<gene>
    <name evidence="1" type="ORF">QFC21_002114</name>
</gene>
<name>A0ACC2VZU5_9TREE</name>
<protein>
    <submittedName>
        <fullName evidence="1">Uncharacterized protein</fullName>
    </submittedName>
</protein>
<proteinExistence type="predicted"/>